<accession>A0ACB8XCJ2</accession>
<organism evidence="1 2">
    <name type="scientific">Arctium lappa</name>
    <name type="common">Greater burdock</name>
    <name type="synonym">Lappa major</name>
    <dbReference type="NCBI Taxonomy" id="4217"/>
    <lineage>
        <taxon>Eukaryota</taxon>
        <taxon>Viridiplantae</taxon>
        <taxon>Streptophyta</taxon>
        <taxon>Embryophyta</taxon>
        <taxon>Tracheophyta</taxon>
        <taxon>Spermatophyta</taxon>
        <taxon>Magnoliopsida</taxon>
        <taxon>eudicotyledons</taxon>
        <taxon>Gunneridae</taxon>
        <taxon>Pentapetalae</taxon>
        <taxon>asterids</taxon>
        <taxon>campanulids</taxon>
        <taxon>Asterales</taxon>
        <taxon>Asteraceae</taxon>
        <taxon>Carduoideae</taxon>
        <taxon>Cardueae</taxon>
        <taxon>Arctiinae</taxon>
        <taxon>Arctium</taxon>
    </lineage>
</organism>
<dbReference type="Proteomes" id="UP001055879">
    <property type="component" value="Linkage Group LG18"/>
</dbReference>
<reference evidence="2" key="1">
    <citation type="journal article" date="2022" name="Mol. Ecol. Resour.">
        <title>The genomes of chicory, endive, great burdock and yacon provide insights into Asteraceae palaeo-polyploidization history and plant inulin production.</title>
        <authorList>
            <person name="Fan W."/>
            <person name="Wang S."/>
            <person name="Wang H."/>
            <person name="Wang A."/>
            <person name="Jiang F."/>
            <person name="Liu H."/>
            <person name="Zhao H."/>
            <person name="Xu D."/>
            <person name="Zhang Y."/>
        </authorList>
    </citation>
    <scope>NUCLEOTIDE SEQUENCE [LARGE SCALE GENOMIC DNA]</scope>
    <source>
        <strain evidence="2">cv. Niubang</strain>
    </source>
</reference>
<name>A0ACB8XCJ2_ARCLA</name>
<comment type="caution">
    <text evidence="1">The sequence shown here is derived from an EMBL/GenBank/DDBJ whole genome shotgun (WGS) entry which is preliminary data.</text>
</comment>
<proteinExistence type="predicted"/>
<dbReference type="EMBL" id="CM042064">
    <property type="protein sequence ID" value="KAI3664829.1"/>
    <property type="molecule type" value="Genomic_DNA"/>
</dbReference>
<evidence type="ECO:0000313" key="2">
    <source>
        <dbReference type="Proteomes" id="UP001055879"/>
    </source>
</evidence>
<reference evidence="1 2" key="2">
    <citation type="journal article" date="2022" name="Mol. Ecol. Resour.">
        <title>The genomes of chicory, endive, great burdock and yacon provide insights into Asteraceae paleo-polyploidization history and plant inulin production.</title>
        <authorList>
            <person name="Fan W."/>
            <person name="Wang S."/>
            <person name="Wang H."/>
            <person name="Wang A."/>
            <person name="Jiang F."/>
            <person name="Liu H."/>
            <person name="Zhao H."/>
            <person name="Xu D."/>
            <person name="Zhang Y."/>
        </authorList>
    </citation>
    <scope>NUCLEOTIDE SEQUENCE [LARGE SCALE GENOMIC DNA]</scope>
    <source>
        <strain evidence="2">cv. Niubang</strain>
    </source>
</reference>
<sequence length="242" mass="28339">MLDISDMKIQIKITQCLSPGINYRVHLVFKFCGPRKSLAKRMYVNLKYKRESENLNAYFATWREDGWMMIELCRFSCDDQEDIDFKVLLESFSRCYAASRAIYVEGIEIQAIDDASLKILFSSHYIFFRQNFHVLYGKFMTVKIFMQVRHGDEKLKEVQPFSKSNSSMDIVQHIPNTCEEIHKRSENYGEAEKFKFFLYIPGLCKLHSRPKYVTSDGETSPSVTNVSGYSWAKATTRKEPIY</sequence>
<keyword evidence="2" id="KW-1185">Reference proteome</keyword>
<evidence type="ECO:0000313" key="1">
    <source>
        <dbReference type="EMBL" id="KAI3664829.1"/>
    </source>
</evidence>
<protein>
    <submittedName>
        <fullName evidence="1">Uncharacterized protein</fullName>
    </submittedName>
</protein>
<gene>
    <name evidence="1" type="ORF">L6452_43438</name>
</gene>